<gene>
    <name evidence="3" type="ORF">HP555_11080</name>
</gene>
<keyword evidence="4" id="KW-1185">Reference proteome</keyword>
<organism evidence="3 4">
    <name type="scientific">Desulfobulbus oligotrophicus</name>
    <dbReference type="NCBI Taxonomy" id="1909699"/>
    <lineage>
        <taxon>Bacteria</taxon>
        <taxon>Pseudomonadati</taxon>
        <taxon>Thermodesulfobacteriota</taxon>
        <taxon>Desulfobulbia</taxon>
        <taxon>Desulfobulbales</taxon>
        <taxon>Desulfobulbaceae</taxon>
        <taxon>Desulfobulbus</taxon>
    </lineage>
</organism>
<dbReference type="KEGG" id="dog:HP555_11080"/>
<dbReference type="GO" id="GO:0016787">
    <property type="term" value="F:hydrolase activity"/>
    <property type="evidence" value="ECO:0007669"/>
    <property type="project" value="UniProtKB-KW"/>
</dbReference>
<evidence type="ECO:0000259" key="2">
    <source>
        <dbReference type="Pfam" id="PF09374"/>
    </source>
</evidence>
<sequence length="189" mass="21215">MRLLRWCLILATIAAAWLLIKVYTEELVTNFDRAIVHVLANEGGYSNNPKDPGGETMWGITRATATAAGYSGEMKDLPLRIAKKIYRERYWRLEYERMPYVVAVQVFDAAVNSGPVAAIKWLQQAVGTRQDGVIGPLTMAAVGRRDPLQIVLRFCSARLKFLTSLPTWPSFGRGWVNRIVGNMLITDND</sequence>
<feature type="domain" description="Peptidoglycan binding" evidence="2">
    <location>
        <begin position="118"/>
        <end position="180"/>
    </location>
</feature>
<dbReference type="InterPro" id="IPR018537">
    <property type="entry name" value="Peptidoglycan-bd_3"/>
</dbReference>
<keyword evidence="3" id="KW-0378">Hydrolase</keyword>
<dbReference type="AlphaFoldDB" id="A0A7T6ARZ2"/>
<name>A0A7T6ARZ2_9BACT</name>
<evidence type="ECO:0000313" key="3">
    <source>
        <dbReference type="EMBL" id="QQG67025.1"/>
    </source>
</evidence>
<evidence type="ECO:0000259" key="1">
    <source>
        <dbReference type="Pfam" id="PF05838"/>
    </source>
</evidence>
<dbReference type="SUPFAM" id="SSF53955">
    <property type="entry name" value="Lysozyme-like"/>
    <property type="match status" value="1"/>
</dbReference>
<dbReference type="InterPro" id="IPR023346">
    <property type="entry name" value="Lysozyme-like_dom_sf"/>
</dbReference>
<evidence type="ECO:0000313" key="4">
    <source>
        <dbReference type="Proteomes" id="UP000596092"/>
    </source>
</evidence>
<dbReference type="Gene3D" id="1.20.141.10">
    <property type="entry name" value="Chitosanase, subunit A, domain 1"/>
    <property type="match status" value="1"/>
</dbReference>
<dbReference type="Pfam" id="PF05838">
    <property type="entry name" value="Glyco_hydro_108"/>
    <property type="match status" value="1"/>
</dbReference>
<dbReference type="Proteomes" id="UP000596092">
    <property type="component" value="Chromosome"/>
</dbReference>
<dbReference type="EMBL" id="CP054140">
    <property type="protein sequence ID" value="QQG67025.1"/>
    <property type="molecule type" value="Genomic_DNA"/>
</dbReference>
<proteinExistence type="predicted"/>
<protein>
    <submittedName>
        <fullName evidence="3">Glycoside hydrolase family 108 protein</fullName>
    </submittedName>
</protein>
<dbReference type="Pfam" id="PF09374">
    <property type="entry name" value="PG_binding_3"/>
    <property type="match status" value="1"/>
</dbReference>
<accession>A0A7T6ARZ2</accession>
<reference evidence="3 4" key="1">
    <citation type="submission" date="2020-05" db="EMBL/GenBank/DDBJ databases">
        <title>Complete genome of Desulfobulbus oligotrophicus.</title>
        <authorList>
            <person name="Podar M."/>
        </authorList>
    </citation>
    <scope>NUCLEOTIDE SEQUENCE [LARGE SCALE GENOMIC DNA]</scope>
    <source>
        <strain evidence="3 4">Prop6</strain>
    </source>
</reference>
<dbReference type="CDD" id="cd13926">
    <property type="entry name" value="N-acetylmuramidase_GH108"/>
    <property type="match status" value="1"/>
</dbReference>
<dbReference type="InterPro" id="IPR008565">
    <property type="entry name" value="TtsA-like_GH18_dom"/>
</dbReference>
<feature type="domain" description="TtsA-like Glycoside hydrolase family 108" evidence="1">
    <location>
        <begin position="37"/>
        <end position="114"/>
    </location>
</feature>